<evidence type="ECO:0000256" key="14">
    <source>
        <dbReference type="SAM" id="Phobius"/>
    </source>
</evidence>
<evidence type="ECO:0000256" key="1">
    <source>
        <dbReference type="ARBA" id="ARBA00000085"/>
    </source>
</evidence>
<dbReference type="Pfam" id="PF14689">
    <property type="entry name" value="SPOB_a"/>
    <property type="match status" value="1"/>
</dbReference>
<feature type="domain" description="Histidine kinase" evidence="15">
    <location>
        <begin position="314"/>
        <end position="526"/>
    </location>
</feature>
<dbReference type="SUPFAM" id="SSF103190">
    <property type="entry name" value="Sensory domain-like"/>
    <property type="match status" value="1"/>
</dbReference>
<evidence type="ECO:0000256" key="7">
    <source>
        <dbReference type="ARBA" id="ARBA00022692"/>
    </source>
</evidence>
<dbReference type="SMART" id="SM00091">
    <property type="entry name" value="PAS"/>
    <property type="match status" value="1"/>
</dbReference>
<dbReference type="Pfam" id="PF17203">
    <property type="entry name" value="sCache_3_2"/>
    <property type="match status" value="1"/>
</dbReference>
<gene>
    <name evidence="16" type="primary">dcuS</name>
    <name evidence="16" type="ORF">ACFOGI_04650</name>
</gene>
<evidence type="ECO:0000259" key="15">
    <source>
        <dbReference type="PROSITE" id="PS50109"/>
    </source>
</evidence>
<keyword evidence="5" id="KW-0597">Phosphoprotein</keyword>
<keyword evidence="6 16" id="KW-0808">Transferase</keyword>
<reference evidence="17" key="1">
    <citation type="journal article" date="2019" name="Int. J. Syst. Evol. Microbiol.">
        <title>The Global Catalogue of Microorganisms (GCM) 10K type strain sequencing project: providing services to taxonomists for standard genome sequencing and annotation.</title>
        <authorList>
            <consortium name="The Broad Institute Genomics Platform"/>
            <consortium name="The Broad Institute Genome Sequencing Center for Infectious Disease"/>
            <person name="Wu L."/>
            <person name="Ma J."/>
        </authorList>
    </citation>
    <scope>NUCLEOTIDE SEQUENCE [LARGE SCALE GENOMIC DNA]</scope>
    <source>
        <strain evidence="17">KCTC 13128</strain>
    </source>
</reference>
<comment type="caution">
    <text evidence="16">The sequence shown here is derived from an EMBL/GenBank/DDBJ whole genome shotgun (WGS) entry which is preliminary data.</text>
</comment>
<dbReference type="Gene3D" id="3.30.450.20">
    <property type="entry name" value="PAS domain"/>
    <property type="match status" value="2"/>
</dbReference>
<dbReference type="Proteomes" id="UP001595279">
    <property type="component" value="Unassembled WGS sequence"/>
</dbReference>
<dbReference type="PROSITE" id="PS50109">
    <property type="entry name" value="HIS_KIN"/>
    <property type="match status" value="1"/>
</dbReference>
<keyword evidence="7 14" id="KW-0812">Transmembrane</keyword>
<dbReference type="PANTHER" id="PTHR43547">
    <property type="entry name" value="TWO-COMPONENT HISTIDINE KINASE"/>
    <property type="match status" value="1"/>
</dbReference>
<evidence type="ECO:0000256" key="4">
    <source>
        <dbReference type="ARBA" id="ARBA00022475"/>
    </source>
</evidence>
<dbReference type="InterPro" id="IPR004358">
    <property type="entry name" value="Sig_transdc_His_kin-like_C"/>
</dbReference>
<dbReference type="EC" id="2.7.13.3" evidence="3"/>
<dbReference type="SMART" id="SM00387">
    <property type="entry name" value="HATPase_c"/>
    <property type="match status" value="1"/>
</dbReference>
<dbReference type="InterPro" id="IPR013767">
    <property type="entry name" value="PAS_fold"/>
</dbReference>
<dbReference type="SUPFAM" id="SSF55874">
    <property type="entry name" value="ATPase domain of HSP90 chaperone/DNA topoisomerase II/histidine kinase"/>
    <property type="match status" value="1"/>
</dbReference>
<dbReference type="Pfam" id="PF00989">
    <property type="entry name" value="PAS"/>
    <property type="match status" value="1"/>
</dbReference>
<feature type="transmembrane region" description="Helical" evidence="14">
    <location>
        <begin position="7"/>
        <end position="30"/>
    </location>
</feature>
<dbReference type="Pfam" id="PF02518">
    <property type="entry name" value="HATPase_c"/>
    <property type="match status" value="1"/>
</dbReference>
<keyword evidence="10" id="KW-0067">ATP-binding</keyword>
<keyword evidence="11 14" id="KW-1133">Transmembrane helix</keyword>
<dbReference type="InterPro" id="IPR000014">
    <property type="entry name" value="PAS"/>
</dbReference>
<keyword evidence="13 14" id="KW-0472">Membrane</keyword>
<dbReference type="InterPro" id="IPR016120">
    <property type="entry name" value="Sig_transdc_His_kin_SpoOB"/>
</dbReference>
<dbReference type="InterPro" id="IPR035965">
    <property type="entry name" value="PAS-like_dom_sf"/>
</dbReference>
<dbReference type="PRINTS" id="PR00344">
    <property type="entry name" value="BCTRLSENSOR"/>
</dbReference>
<dbReference type="SUPFAM" id="SSF55890">
    <property type="entry name" value="Sporulation response regulatory protein Spo0B"/>
    <property type="match status" value="1"/>
</dbReference>
<dbReference type="Gene3D" id="1.10.287.130">
    <property type="match status" value="1"/>
</dbReference>
<accession>A0ABV7CSW3</accession>
<keyword evidence="9 16" id="KW-0418">Kinase</keyword>
<comment type="subcellular location">
    <subcellularLocation>
        <location evidence="2">Cell membrane</location>
        <topology evidence="2">Multi-pass membrane protein</topology>
    </subcellularLocation>
</comment>
<dbReference type="InterPro" id="IPR005467">
    <property type="entry name" value="His_kinase_dom"/>
</dbReference>
<evidence type="ECO:0000256" key="5">
    <source>
        <dbReference type="ARBA" id="ARBA00022553"/>
    </source>
</evidence>
<evidence type="ECO:0000256" key="11">
    <source>
        <dbReference type="ARBA" id="ARBA00022989"/>
    </source>
</evidence>
<protein>
    <recommendedName>
        <fullName evidence="3">histidine kinase</fullName>
        <ecNumber evidence="3">2.7.13.3</ecNumber>
    </recommendedName>
</protein>
<dbReference type="Gene3D" id="3.30.565.10">
    <property type="entry name" value="Histidine kinase-like ATPase, C-terminal domain"/>
    <property type="match status" value="1"/>
</dbReference>
<dbReference type="NCBIfam" id="NF008298">
    <property type="entry name" value="PRK11086.1"/>
    <property type="match status" value="1"/>
</dbReference>
<evidence type="ECO:0000256" key="3">
    <source>
        <dbReference type="ARBA" id="ARBA00012438"/>
    </source>
</evidence>
<evidence type="ECO:0000256" key="13">
    <source>
        <dbReference type="ARBA" id="ARBA00023136"/>
    </source>
</evidence>
<proteinExistence type="predicted"/>
<dbReference type="InterPro" id="IPR039506">
    <property type="entry name" value="SPOB_a"/>
</dbReference>
<keyword evidence="8" id="KW-0547">Nucleotide-binding</keyword>
<dbReference type="EMBL" id="JBHRSA010000013">
    <property type="protein sequence ID" value="MFC3039531.1"/>
    <property type="molecule type" value="Genomic_DNA"/>
</dbReference>
<evidence type="ECO:0000313" key="17">
    <source>
        <dbReference type="Proteomes" id="UP001595279"/>
    </source>
</evidence>
<evidence type="ECO:0000313" key="16">
    <source>
        <dbReference type="EMBL" id="MFC3039531.1"/>
    </source>
</evidence>
<dbReference type="InterPro" id="IPR029151">
    <property type="entry name" value="Sensor-like_sf"/>
</dbReference>
<dbReference type="NCBIfam" id="TIGR00229">
    <property type="entry name" value="sensory_box"/>
    <property type="match status" value="1"/>
</dbReference>
<keyword evidence="4" id="KW-1003">Cell membrane</keyword>
<evidence type="ECO:0000256" key="2">
    <source>
        <dbReference type="ARBA" id="ARBA00004651"/>
    </source>
</evidence>
<feature type="transmembrane region" description="Helical" evidence="14">
    <location>
        <begin position="176"/>
        <end position="195"/>
    </location>
</feature>
<evidence type="ECO:0000256" key="12">
    <source>
        <dbReference type="ARBA" id="ARBA00023012"/>
    </source>
</evidence>
<evidence type="ECO:0000256" key="8">
    <source>
        <dbReference type="ARBA" id="ARBA00022741"/>
    </source>
</evidence>
<comment type="catalytic activity">
    <reaction evidence="1">
        <text>ATP + protein L-histidine = ADP + protein N-phospho-L-histidine.</text>
        <dbReference type="EC" id="2.7.13.3"/>
    </reaction>
</comment>
<evidence type="ECO:0000256" key="6">
    <source>
        <dbReference type="ARBA" id="ARBA00022679"/>
    </source>
</evidence>
<organism evidence="16 17">
    <name type="scientific">Virgibacillus xinjiangensis</name>
    <dbReference type="NCBI Taxonomy" id="393090"/>
    <lineage>
        <taxon>Bacteria</taxon>
        <taxon>Bacillati</taxon>
        <taxon>Bacillota</taxon>
        <taxon>Bacilli</taxon>
        <taxon>Bacillales</taxon>
        <taxon>Bacillaceae</taxon>
        <taxon>Virgibacillus</taxon>
    </lineage>
</organism>
<evidence type="ECO:0000256" key="10">
    <source>
        <dbReference type="ARBA" id="ARBA00022840"/>
    </source>
</evidence>
<dbReference type="CDD" id="cd00130">
    <property type="entry name" value="PAS"/>
    <property type="match status" value="1"/>
</dbReference>
<dbReference type="RefSeq" id="WP_390269146.1">
    <property type="nucleotide sequence ID" value="NZ_JBHRSA010000013.1"/>
</dbReference>
<dbReference type="SUPFAM" id="SSF55785">
    <property type="entry name" value="PYP-like sensor domain (PAS domain)"/>
    <property type="match status" value="1"/>
</dbReference>
<evidence type="ECO:0000256" key="9">
    <source>
        <dbReference type="ARBA" id="ARBA00022777"/>
    </source>
</evidence>
<dbReference type="CDD" id="cd18773">
    <property type="entry name" value="PDC1_HK_sensor"/>
    <property type="match status" value="1"/>
</dbReference>
<dbReference type="InterPro" id="IPR033463">
    <property type="entry name" value="sCache_3"/>
</dbReference>
<keyword evidence="12" id="KW-0902">Two-component regulatory system</keyword>
<sequence>MKRNYRLSTIITVFGCIVVLVSLLVTDMLITATTSERIRANQEDKAQIVSRTVAESQVVKESLVNEEKAGAVQTYAEEVQSITDMMFVVVMDMNGIRYTHPNPEQIGKSFAGGDEQRVLQGKEYVSTSEGTLGDSVRAFTPIHDDDGNQLGAVAVGISLENVEHVLSESHRNIVEGSILGIIVGVIGAVFLAKYIKKMLFGLEPYQISKLLEERSTMLQSVHEGIVAVDENQNITLVNKSALRLFKKAGLPDQPIGMNITDFMPNTKLDRVLEKGESERDEEQTLNGIEILANREPLMVNQQIVGAIATFRDKSEVNKLAKQLTGVRTYVEALRAQSHEFMNRLHVILGMVQMEAYDELVEFIRKIIDLKNQDVESVTKSVRDPVLAGFLMGKISYAREKKVMFTISSDTKIDKEFNVEVSQELITIIGNLVDNAVEELSASKEKKLSLRMKEEKSTLRITISDSGPGITEDNFKRIFDKGFSTKGSNRGYGLYLVKQSIEKLNGNYHVYTDGKGTVFEVMLDYDWMRDGMQNDD</sequence>
<keyword evidence="17" id="KW-1185">Reference proteome</keyword>
<dbReference type="PANTHER" id="PTHR43547:SF10">
    <property type="entry name" value="SENSOR HISTIDINE KINASE DCUS"/>
    <property type="match status" value="1"/>
</dbReference>
<dbReference type="InterPro" id="IPR003594">
    <property type="entry name" value="HATPase_dom"/>
</dbReference>
<dbReference type="GO" id="GO:0004673">
    <property type="term" value="F:protein histidine kinase activity"/>
    <property type="evidence" value="ECO:0007669"/>
    <property type="project" value="UniProtKB-EC"/>
</dbReference>
<name>A0ABV7CSW3_9BACI</name>
<dbReference type="InterPro" id="IPR036890">
    <property type="entry name" value="HATPase_C_sf"/>
</dbReference>